<reference evidence="2 3" key="1">
    <citation type="journal article" date="2023" name="Commun. Biol.">
        <title>Genome analysis of Parmales, the sister group of diatoms, reveals the evolutionary specialization of diatoms from phago-mixotrophs to photoautotrophs.</title>
        <authorList>
            <person name="Ban H."/>
            <person name="Sato S."/>
            <person name="Yoshikawa S."/>
            <person name="Yamada K."/>
            <person name="Nakamura Y."/>
            <person name="Ichinomiya M."/>
            <person name="Sato N."/>
            <person name="Blanc-Mathieu R."/>
            <person name="Endo H."/>
            <person name="Kuwata A."/>
            <person name="Ogata H."/>
        </authorList>
    </citation>
    <scope>NUCLEOTIDE SEQUENCE [LARGE SCALE GENOMIC DNA]</scope>
</reference>
<keyword evidence="3" id="KW-1185">Reference proteome</keyword>
<organism evidence="2 3">
    <name type="scientific">Tetraparma gracilis</name>
    <dbReference type="NCBI Taxonomy" id="2962635"/>
    <lineage>
        <taxon>Eukaryota</taxon>
        <taxon>Sar</taxon>
        <taxon>Stramenopiles</taxon>
        <taxon>Ochrophyta</taxon>
        <taxon>Bolidophyceae</taxon>
        <taxon>Parmales</taxon>
        <taxon>Triparmaceae</taxon>
        <taxon>Tetraparma</taxon>
    </lineage>
</organism>
<dbReference type="Pfam" id="PF05517">
    <property type="entry name" value="p25-alpha"/>
    <property type="match status" value="1"/>
</dbReference>
<accession>A0ABQ6MME9</accession>
<evidence type="ECO:0000256" key="1">
    <source>
        <dbReference type="SAM" id="MobiDB-lite"/>
    </source>
</evidence>
<name>A0ABQ6MME9_9STRA</name>
<sequence>MALDQSSSSSRSRRKSSGAALLALALGDRNPHDEVNWLDTRENFGDYLQVFDPATGEVTLIHKETRKRLAEPPKSWGYGVPEAKNRVSAKSVFRRTEREELVAFFELHDQMRVVEVDLLLDEYAGREVELFEALEREYNVRELGGSGIVPGQEPAAQAPEKPKRVNIFDKLTDVSMYTGASSHRFDNDGVGRGLTGRDRLHVGKGSHGVHGDGSSVFKGNSNHHKTRSDSAGDTGIIDAASFLTRQW</sequence>
<gene>
    <name evidence="2" type="ORF">TeGR_g7798</name>
</gene>
<dbReference type="EMBL" id="BRYB01000365">
    <property type="protein sequence ID" value="GMI28603.1"/>
    <property type="molecule type" value="Genomic_DNA"/>
</dbReference>
<protein>
    <submittedName>
        <fullName evidence="2">Uncharacterized protein</fullName>
    </submittedName>
</protein>
<comment type="caution">
    <text evidence="2">The sequence shown here is derived from an EMBL/GenBank/DDBJ whole genome shotgun (WGS) entry which is preliminary data.</text>
</comment>
<feature type="region of interest" description="Disordered" evidence="1">
    <location>
        <begin position="202"/>
        <end position="233"/>
    </location>
</feature>
<evidence type="ECO:0000313" key="2">
    <source>
        <dbReference type="EMBL" id="GMI28603.1"/>
    </source>
</evidence>
<dbReference type="InterPro" id="IPR008907">
    <property type="entry name" value="TPP/p25"/>
</dbReference>
<evidence type="ECO:0000313" key="3">
    <source>
        <dbReference type="Proteomes" id="UP001165060"/>
    </source>
</evidence>
<proteinExistence type="predicted"/>
<dbReference type="Proteomes" id="UP001165060">
    <property type="component" value="Unassembled WGS sequence"/>
</dbReference>